<reference evidence="2 3" key="1">
    <citation type="submission" date="2021-01" db="EMBL/GenBank/DDBJ databases">
        <title>Whole genome shotgun sequence of Verrucosispora qiuiae NBRC 106684.</title>
        <authorList>
            <person name="Komaki H."/>
            <person name="Tamura T."/>
        </authorList>
    </citation>
    <scope>NUCLEOTIDE SEQUENCE [LARGE SCALE GENOMIC DNA]</scope>
    <source>
        <strain evidence="2 3">NBRC 106684</strain>
    </source>
</reference>
<dbReference type="EMBL" id="BOPC01000044">
    <property type="protein sequence ID" value="GIJ28233.1"/>
    <property type="molecule type" value="Genomic_DNA"/>
</dbReference>
<dbReference type="Proteomes" id="UP000653076">
    <property type="component" value="Unassembled WGS sequence"/>
</dbReference>
<organism evidence="2 3">
    <name type="scientific">Micromonospora qiuiae</name>
    <dbReference type="NCBI Taxonomy" id="502268"/>
    <lineage>
        <taxon>Bacteria</taxon>
        <taxon>Bacillati</taxon>
        <taxon>Actinomycetota</taxon>
        <taxon>Actinomycetes</taxon>
        <taxon>Micromonosporales</taxon>
        <taxon>Micromonosporaceae</taxon>
        <taxon>Micromonospora</taxon>
    </lineage>
</organism>
<evidence type="ECO:0000313" key="3">
    <source>
        <dbReference type="Proteomes" id="UP000653076"/>
    </source>
</evidence>
<gene>
    <name evidence="2" type="ORF">Vqi01_33950</name>
</gene>
<evidence type="ECO:0000313" key="2">
    <source>
        <dbReference type="EMBL" id="GIJ28233.1"/>
    </source>
</evidence>
<protein>
    <submittedName>
        <fullName evidence="2">Uncharacterized protein</fullName>
    </submittedName>
</protein>
<name>A0ABQ4JDP7_9ACTN</name>
<keyword evidence="3" id="KW-1185">Reference proteome</keyword>
<proteinExistence type="predicted"/>
<feature type="region of interest" description="Disordered" evidence="1">
    <location>
        <begin position="28"/>
        <end position="64"/>
    </location>
</feature>
<evidence type="ECO:0000256" key="1">
    <source>
        <dbReference type="SAM" id="MobiDB-lite"/>
    </source>
</evidence>
<accession>A0ABQ4JDP7</accession>
<sequence length="81" mass="8281">MIQKAAVLYDAGQGLKAGISANMAKYAAGNSARTSRTKERPAIGGGDEVGPEPPSEPGRGPSGPVMLCLGWRGLRYLGPIG</sequence>
<comment type="caution">
    <text evidence="2">The sequence shown here is derived from an EMBL/GenBank/DDBJ whole genome shotgun (WGS) entry which is preliminary data.</text>
</comment>